<keyword evidence="1" id="KW-0812">Transmembrane</keyword>
<gene>
    <name evidence="3" type="ORF">PHYPA_003510</name>
</gene>
<name>A0A2K1L3W5_PHYPA</name>
<keyword evidence="1" id="KW-1133">Transmembrane helix</keyword>
<evidence type="ECO:0000313" key="3">
    <source>
        <dbReference type="EMBL" id="PNR60717.1"/>
    </source>
</evidence>
<dbReference type="Gramene" id="Pp3c2_31840V3.1">
    <property type="protein sequence ID" value="PAC:32935546.CDS.1"/>
    <property type="gene ID" value="Pp3c2_31840"/>
</dbReference>
<accession>A0A2K1L3W5</accession>
<dbReference type="EnsemblPlants" id="Pp3c2_31840V3.1">
    <property type="protein sequence ID" value="PAC:32935546.CDS.1"/>
    <property type="gene ID" value="Pp3c2_31840"/>
</dbReference>
<organism evidence="3">
    <name type="scientific">Physcomitrium patens</name>
    <name type="common">Spreading-leaved earth moss</name>
    <name type="synonym">Physcomitrella patens</name>
    <dbReference type="NCBI Taxonomy" id="3218"/>
    <lineage>
        <taxon>Eukaryota</taxon>
        <taxon>Viridiplantae</taxon>
        <taxon>Streptophyta</taxon>
        <taxon>Embryophyta</taxon>
        <taxon>Bryophyta</taxon>
        <taxon>Bryophytina</taxon>
        <taxon>Bryopsida</taxon>
        <taxon>Funariidae</taxon>
        <taxon>Funariales</taxon>
        <taxon>Funariaceae</taxon>
        <taxon>Physcomitrium</taxon>
    </lineage>
</organism>
<dbReference type="InParanoid" id="A0A2K1L3W5"/>
<feature type="transmembrane region" description="Helical" evidence="1">
    <location>
        <begin position="27"/>
        <end position="49"/>
    </location>
</feature>
<dbReference type="EMBL" id="ABEU02000002">
    <property type="protein sequence ID" value="PNR60717.1"/>
    <property type="molecule type" value="Genomic_DNA"/>
</dbReference>
<dbReference type="PaxDb" id="3218-PP1S371_1V6.1"/>
<evidence type="ECO:0000256" key="2">
    <source>
        <dbReference type="SAM" id="SignalP"/>
    </source>
</evidence>
<proteinExistence type="predicted"/>
<protein>
    <submittedName>
        <fullName evidence="3 4">Uncharacterized protein</fullName>
    </submittedName>
</protein>
<feature type="chain" id="PRO_5036043145" evidence="2">
    <location>
        <begin position="18"/>
        <end position="99"/>
    </location>
</feature>
<keyword evidence="1" id="KW-0472">Membrane</keyword>
<reference evidence="4" key="3">
    <citation type="submission" date="2020-12" db="UniProtKB">
        <authorList>
            <consortium name="EnsemblPlants"/>
        </authorList>
    </citation>
    <scope>IDENTIFICATION</scope>
</reference>
<sequence length="99" mass="11319">MLVFLVAFLSIGRSTIASLNCGSQDLPWWPLWFSLPWIFALSPILVGVVTPRNSVQVDQCIRVVRRDNNGTIHILFLPWCRRTGEIRRRGPGRETPCFP</sequence>
<evidence type="ECO:0000313" key="5">
    <source>
        <dbReference type="Proteomes" id="UP000006727"/>
    </source>
</evidence>
<reference evidence="3 5" key="2">
    <citation type="journal article" date="2018" name="Plant J.">
        <title>The Physcomitrella patens chromosome-scale assembly reveals moss genome structure and evolution.</title>
        <authorList>
            <person name="Lang D."/>
            <person name="Ullrich K.K."/>
            <person name="Murat F."/>
            <person name="Fuchs J."/>
            <person name="Jenkins J."/>
            <person name="Haas F.B."/>
            <person name="Piednoel M."/>
            <person name="Gundlach H."/>
            <person name="Van Bel M."/>
            <person name="Meyberg R."/>
            <person name="Vives C."/>
            <person name="Morata J."/>
            <person name="Symeonidi A."/>
            <person name="Hiss M."/>
            <person name="Muchero W."/>
            <person name="Kamisugi Y."/>
            <person name="Saleh O."/>
            <person name="Blanc G."/>
            <person name="Decker E.L."/>
            <person name="van Gessel N."/>
            <person name="Grimwood J."/>
            <person name="Hayes R.D."/>
            <person name="Graham S.W."/>
            <person name="Gunter L.E."/>
            <person name="McDaniel S.F."/>
            <person name="Hoernstein S.N.W."/>
            <person name="Larsson A."/>
            <person name="Li F.W."/>
            <person name="Perroud P.F."/>
            <person name="Phillips J."/>
            <person name="Ranjan P."/>
            <person name="Rokshar D.S."/>
            <person name="Rothfels C.J."/>
            <person name="Schneider L."/>
            <person name="Shu S."/>
            <person name="Stevenson D.W."/>
            <person name="Thummler F."/>
            <person name="Tillich M."/>
            <person name="Villarreal Aguilar J.C."/>
            <person name="Widiez T."/>
            <person name="Wong G.K."/>
            <person name="Wymore A."/>
            <person name="Zhang Y."/>
            <person name="Zimmer A.D."/>
            <person name="Quatrano R.S."/>
            <person name="Mayer K.F.X."/>
            <person name="Goodstein D."/>
            <person name="Casacuberta J.M."/>
            <person name="Vandepoele K."/>
            <person name="Reski R."/>
            <person name="Cuming A.C."/>
            <person name="Tuskan G.A."/>
            <person name="Maumus F."/>
            <person name="Salse J."/>
            <person name="Schmutz J."/>
            <person name="Rensing S.A."/>
        </authorList>
    </citation>
    <scope>NUCLEOTIDE SEQUENCE [LARGE SCALE GENOMIC DNA]</scope>
    <source>
        <strain evidence="4 5">cv. Gransden 2004</strain>
    </source>
</reference>
<reference evidence="3 5" key="1">
    <citation type="journal article" date="2008" name="Science">
        <title>The Physcomitrella genome reveals evolutionary insights into the conquest of land by plants.</title>
        <authorList>
            <person name="Rensing S."/>
            <person name="Lang D."/>
            <person name="Zimmer A."/>
            <person name="Terry A."/>
            <person name="Salamov A."/>
            <person name="Shapiro H."/>
            <person name="Nishiyama T."/>
            <person name="Perroud P.-F."/>
            <person name="Lindquist E."/>
            <person name="Kamisugi Y."/>
            <person name="Tanahashi T."/>
            <person name="Sakakibara K."/>
            <person name="Fujita T."/>
            <person name="Oishi K."/>
            <person name="Shin-I T."/>
            <person name="Kuroki Y."/>
            <person name="Toyoda A."/>
            <person name="Suzuki Y."/>
            <person name="Hashimoto A."/>
            <person name="Yamaguchi K."/>
            <person name="Sugano A."/>
            <person name="Kohara Y."/>
            <person name="Fujiyama A."/>
            <person name="Anterola A."/>
            <person name="Aoki S."/>
            <person name="Ashton N."/>
            <person name="Barbazuk W.B."/>
            <person name="Barker E."/>
            <person name="Bennetzen J."/>
            <person name="Bezanilla M."/>
            <person name="Blankenship R."/>
            <person name="Cho S.H."/>
            <person name="Dutcher S."/>
            <person name="Estelle M."/>
            <person name="Fawcett J.A."/>
            <person name="Gundlach H."/>
            <person name="Hanada K."/>
            <person name="Heyl A."/>
            <person name="Hicks K.A."/>
            <person name="Hugh J."/>
            <person name="Lohr M."/>
            <person name="Mayer K."/>
            <person name="Melkozernov A."/>
            <person name="Murata T."/>
            <person name="Nelson D."/>
            <person name="Pils B."/>
            <person name="Prigge M."/>
            <person name="Reiss B."/>
            <person name="Renner T."/>
            <person name="Rombauts S."/>
            <person name="Rushton P."/>
            <person name="Sanderfoot A."/>
            <person name="Schween G."/>
            <person name="Shiu S.-H."/>
            <person name="Stueber K."/>
            <person name="Theodoulou F.L."/>
            <person name="Tu H."/>
            <person name="Van de Peer Y."/>
            <person name="Verrier P.J."/>
            <person name="Waters E."/>
            <person name="Wood A."/>
            <person name="Yang L."/>
            <person name="Cove D."/>
            <person name="Cuming A."/>
            <person name="Hasebe M."/>
            <person name="Lucas S."/>
            <person name="Mishler D.B."/>
            <person name="Reski R."/>
            <person name="Grigoriev I."/>
            <person name="Quatrano R.S."/>
            <person name="Boore J.L."/>
        </authorList>
    </citation>
    <scope>NUCLEOTIDE SEQUENCE [LARGE SCALE GENOMIC DNA]</scope>
    <source>
        <strain evidence="4 5">cv. Gransden 2004</strain>
    </source>
</reference>
<dbReference type="Proteomes" id="UP000006727">
    <property type="component" value="Chromosome 2"/>
</dbReference>
<dbReference type="EnsemblPlants" id="Pp3c2_31840V3.2">
    <property type="protein sequence ID" value="PAC:32935547.CDS.1"/>
    <property type="gene ID" value="Pp3c2_31840"/>
</dbReference>
<feature type="signal peptide" evidence="2">
    <location>
        <begin position="1"/>
        <end position="17"/>
    </location>
</feature>
<dbReference type="Gramene" id="Pp3c2_31840V3.2">
    <property type="protein sequence ID" value="PAC:32935547.CDS.1"/>
    <property type="gene ID" value="Pp3c2_31840"/>
</dbReference>
<keyword evidence="2" id="KW-0732">Signal</keyword>
<dbReference type="AlphaFoldDB" id="A0A2K1L3W5"/>
<dbReference type="Gramene" id="Pp3c2_31840V3.3">
    <property type="protein sequence ID" value="PAC:32935548.CDS.1"/>
    <property type="gene ID" value="Pp3c2_31840"/>
</dbReference>
<evidence type="ECO:0000313" key="4">
    <source>
        <dbReference type="EnsemblPlants" id="PAC:32935546.CDS.1"/>
    </source>
</evidence>
<evidence type="ECO:0000256" key="1">
    <source>
        <dbReference type="SAM" id="Phobius"/>
    </source>
</evidence>
<keyword evidence="5" id="KW-1185">Reference proteome</keyword>
<dbReference type="EnsemblPlants" id="Pp3c2_31840V3.3">
    <property type="protein sequence ID" value="PAC:32935548.CDS.1"/>
    <property type="gene ID" value="Pp3c2_31840"/>
</dbReference>